<organism evidence="1 2">
    <name type="scientific">Psychrobacter nivimaris</name>
    <dbReference type="NCBI Taxonomy" id="281738"/>
    <lineage>
        <taxon>Bacteria</taxon>
        <taxon>Pseudomonadati</taxon>
        <taxon>Pseudomonadota</taxon>
        <taxon>Gammaproteobacteria</taxon>
        <taxon>Moraxellales</taxon>
        <taxon>Moraxellaceae</taxon>
        <taxon>Psychrobacter</taxon>
    </lineage>
</organism>
<name>A0A6N7BWA5_9GAMM</name>
<reference evidence="1 2" key="1">
    <citation type="submission" date="2019-09" db="EMBL/GenBank/DDBJ databases">
        <title>Draft genome sequence of Psychrobacter nivimaris LAMA 639, in search for biotechnological relevant genes.</title>
        <authorList>
            <person name="Lima A.O.S."/>
            <person name="Staloch B.E.K."/>
            <person name="Freitas R.C."/>
            <person name="Niero H."/>
            <person name="Silva M.A.C."/>
        </authorList>
    </citation>
    <scope>NUCLEOTIDE SEQUENCE [LARGE SCALE GENOMIC DNA]</scope>
    <source>
        <strain evidence="1 2">LAMA 639</strain>
    </source>
</reference>
<dbReference type="EMBL" id="VZIZ01000022">
    <property type="protein sequence ID" value="KAF0568269.1"/>
    <property type="molecule type" value="Genomic_DNA"/>
</dbReference>
<sequence length="40" mass="4483">MLIISTILRISQDAHLKRLLNQTNICAHGPTYANSILTTF</sequence>
<evidence type="ECO:0000313" key="1">
    <source>
        <dbReference type="EMBL" id="KAF0568269.1"/>
    </source>
</evidence>
<dbReference type="Proteomes" id="UP000471465">
    <property type="component" value="Unassembled WGS sequence"/>
</dbReference>
<dbReference type="AlphaFoldDB" id="A0A6N7BWA5"/>
<accession>A0A6N7BWA5</accession>
<protein>
    <submittedName>
        <fullName evidence="1">Uncharacterized protein</fullName>
    </submittedName>
</protein>
<gene>
    <name evidence="1" type="ORF">FQV37_1279</name>
</gene>
<comment type="caution">
    <text evidence="1">The sequence shown here is derived from an EMBL/GenBank/DDBJ whole genome shotgun (WGS) entry which is preliminary data.</text>
</comment>
<keyword evidence="2" id="KW-1185">Reference proteome</keyword>
<evidence type="ECO:0000313" key="2">
    <source>
        <dbReference type="Proteomes" id="UP000471465"/>
    </source>
</evidence>
<proteinExistence type="predicted"/>